<dbReference type="PRINTS" id="PR00344">
    <property type="entry name" value="BCTRLSENSOR"/>
</dbReference>
<dbReference type="CDD" id="cd00082">
    <property type="entry name" value="HisKA"/>
    <property type="match status" value="1"/>
</dbReference>
<dbReference type="EC" id="2.7.13.3" evidence="2"/>
<accession>B4VM90</accession>
<dbReference type="eggNOG" id="COG4191">
    <property type="taxonomic scope" value="Bacteria"/>
</dbReference>
<dbReference type="PROSITE" id="PS50110">
    <property type="entry name" value="RESPONSE_REGULATORY"/>
    <property type="match status" value="1"/>
</dbReference>
<dbReference type="SUPFAM" id="SSF47384">
    <property type="entry name" value="Homodimeric domain of signal transducing histidine kinase"/>
    <property type="match status" value="1"/>
</dbReference>
<gene>
    <name evidence="9" type="ORF">MC7420_1997</name>
</gene>
<dbReference type="InterPro" id="IPR001789">
    <property type="entry name" value="Sig_transdc_resp-reg_receiver"/>
</dbReference>
<evidence type="ECO:0000256" key="6">
    <source>
        <dbReference type="PROSITE-ProRule" id="PRU00169"/>
    </source>
</evidence>
<evidence type="ECO:0000256" key="2">
    <source>
        <dbReference type="ARBA" id="ARBA00012438"/>
    </source>
</evidence>
<organism evidence="9 10">
    <name type="scientific">Coleofasciculus chthonoplastes PCC 7420</name>
    <dbReference type="NCBI Taxonomy" id="118168"/>
    <lineage>
        <taxon>Bacteria</taxon>
        <taxon>Bacillati</taxon>
        <taxon>Cyanobacteriota</taxon>
        <taxon>Cyanophyceae</taxon>
        <taxon>Coleofasciculales</taxon>
        <taxon>Coleofasciculaceae</taxon>
        <taxon>Coleofasciculus</taxon>
    </lineage>
</organism>
<evidence type="ECO:0000256" key="5">
    <source>
        <dbReference type="ARBA" id="ARBA00023012"/>
    </source>
</evidence>
<dbReference type="HOGENOM" id="CLU_000445_114_39_3"/>
<dbReference type="InterPro" id="IPR003594">
    <property type="entry name" value="HATPase_dom"/>
</dbReference>
<dbReference type="SMART" id="SM00388">
    <property type="entry name" value="HisKA"/>
    <property type="match status" value="1"/>
</dbReference>
<sequence length="419" mass="46947">MAKILAVDDDITVQIILQELLESEGHDVLLADDGEAALQKTQEFQPDLIICDWMMPKLDGLELCRRIKADPQLATIFLILITIREQVADRVQGLDSGADDFLSKPIEPSELQARVRSGLRLRQLNQQLSQALHHLKQTQSQLIQSEKMSSLGQMIAGIAHEINNPVTFIHGNLSHIEDYSQDLLDLVECYQQEYPNPSPHLQNKITHVNLDFLSQDFPKVLVSMKVGTERLRELVLSLRKFSRLDEAERKPVDLHEGIESALFLVQHRLSTSAGQPGIQIIKDYGDLPPFECFPGQLNQVFLHLINNAIDALEISQEKESASSKPMPTINVKTTRHNNYQVIICIIDNGIGISDSVKPRIFDPFFTTKPVGQGRGLGLSIAHQIVVKQHGGELECMSQPNVGTEMIIKLPFKKCLLNAD</sequence>
<evidence type="ECO:0000256" key="3">
    <source>
        <dbReference type="ARBA" id="ARBA00022553"/>
    </source>
</evidence>
<dbReference type="PANTHER" id="PTHR43547">
    <property type="entry name" value="TWO-COMPONENT HISTIDINE KINASE"/>
    <property type="match status" value="1"/>
</dbReference>
<dbReference type="InterPro" id="IPR003661">
    <property type="entry name" value="HisK_dim/P_dom"/>
</dbReference>
<dbReference type="RefSeq" id="WP_006099951.1">
    <property type="nucleotide sequence ID" value="NZ_DS989845.1"/>
</dbReference>
<dbReference type="Gene3D" id="3.30.565.10">
    <property type="entry name" value="Histidine kinase-like ATPase, C-terminal domain"/>
    <property type="match status" value="1"/>
</dbReference>
<evidence type="ECO:0000313" key="10">
    <source>
        <dbReference type="Proteomes" id="UP000003835"/>
    </source>
</evidence>
<feature type="domain" description="Response regulatory" evidence="8">
    <location>
        <begin position="3"/>
        <end position="119"/>
    </location>
</feature>
<evidence type="ECO:0000259" key="7">
    <source>
        <dbReference type="PROSITE" id="PS50109"/>
    </source>
</evidence>
<dbReference type="Gene3D" id="1.10.287.130">
    <property type="match status" value="1"/>
</dbReference>
<dbReference type="InterPro" id="IPR036097">
    <property type="entry name" value="HisK_dim/P_sf"/>
</dbReference>
<keyword evidence="4" id="KW-0418">Kinase</keyword>
<evidence type="ECO:0000313" key="9">
    <source>
        <dbReference type="EMBL" id="EDX76994.1"/>
    </source>
</evidence>
<keyword evidence="3 6" id="KW-0597">Phosphoprotein</keyword>
<keyword evidence="5" id="KW-0902">Two-component regulatory system</keyword>
<dbReference type="EMBL" id="DS989845">
    <property type="protein sequence ID" value="EDX76994.1"/>
    <property type="molecule type" value="Genomic_DNA"/>
</dbReference>
<keyword evidence="4" id="KW-0808">Transferase</keyword>
<dbReference type="Pfam" id="PF00072">
    <property type="entry name" value="Response_reg"/>
    <property type="match status" value="1"/>
</dbReference>
<dbReference type="InterPro" id="IPR036890">
    <property type="entry name" value="HATPase_C_sf"/>
</dbReference>
<dbReference type="SMART" id="SM00387">
    <property type="entry name" value="HATPase_c"/>
    <property type="match status" value="1"/>
</dbReference>
<name>B4VM90_9CYAN</name>
<feature type="domain" description="Histidine kinase" evidence="7">
    <location>
        <begin position="157"/>
        <end position="413"/>
    </location>
</feature>
<dbReference type="AlphaFoldDB" id="B4VM90"/>
<comment type="catalytic activity">
    <reaction evidence="1">
        <text>ATP + protein L-histidine = ADP + protein N-phospho-L-histidine.</text>
        <dbReference type="EC" id="2.7.13.3"/>
    </reaction>
</comment>
<dbReference type="InterPro" id="IPR011006">
    <property type="entry name" value="CheY-like_superfamily"/>
</dbReference>
<keyword evidence="10" id="KW-1185">Reference proteome</keyword>
<dbReference type="SUPFAM" id="SSF55874">
    <property type="entry name" value="ATPase domain of HSP90 chaperone/DNA topoisomerase II/histidine kinase"/>
    <property type="match status" value="1"/>
</dbReference>
<dbReference type="Gene3D" id="3.40.50.2300">
    <property type="match status" value="1"/>
</dbReference>
<dbReference type="Proteomes" id="UP000003835">
    <property type="component" value="Unassembled WGS sequence"/>
</dbReference>
<dbReference type="Pfam" id="PF02518">
    <property type="entry name" value="HATPase_c"/>
    <property type="match status" value="1"/>
</dbReference>
<proteinExistence type="predicted"/>
<dbReference type="STRING" id="118168.MC7420_1997"/>
<reference evidence="9 10" key="1">
    <citation type="submission" date="2008-07" db="EMBL/GenBank/DDBJ databases">
        <authorList>
            <person name="Tandeau de Marsac N."/>
            <person name="Ferriera S."/>
            <person name="Johnson J."/>
            <person name="Kravitz S."/>
            <person name="Beeson K."/>
            <person name="Sutton G."/>
            <person name="Rogers Y.-H."/>
            <person name="Friedman R."/>
            <person name="Frazier M."/>
            <person name="Venter J.C."/>
        </authorList>
    </citation>
    <scope>NUCLEOTIDE SEQUENCE [LARGE SCALE GENOMIC DNA]</scope>
    <source>
        <strain evidence="9 10">PCC 7420</strain>
    </source>
</reference>
<evidence type="ECO:0000256" key="1">
    <source>
        <dbReference type="ARBA" id="ARBA00000085"/>
    </source>
</evidence>
<dbReference type="PANTHER" id="PTHR43547:SF2">
    <property type="entry name" value="HYBRID SIGNAL TRANSDUCTION HISTIDINE KINASE C"/>
    <property type="match status" value="1"/>
</dbReference>
<protein>
    <recommendedName>
        <fullName evidence="2">histidine kinase</fullName>
        <ecNumber evidence="2">2.7.13.3</ecNumber>
    </recommendedName>
</protein>
<dbReference type="OrthoDB" id="569699at2"/>
<dbReference type="SUPFAM" id="SSF52172">
    <property type="entry name" value="CheY-like"/>
    <property type="match status" value="1"/>
</dbReference>
<evidence type="ECO:0000259" key="8">
    <source>
        <dbReference type="PROSITE" id="PS50110"/>
    </source>
</evidence>
<dbReference type="InterPro" id="IPR005467">
    <property type="entry name" value="His_kinase_dom"/>
</dbReference>
<dbReference type="InterPro" id="IPR004358">
    <property type="entry name" value="Sig_transdc_His_kin-like_C"/>
</dbReference>
<feature type="modified residue" description="4-aspartylphosphate" evidence="6">
    <location>
        <position position="52"/>
    </location>
</feature>
<dbReference type="SMART" id="SM00448">
    <property type="entry name" value="REC"/>
    <property type="match status" value="1"/>
</dbReference>
<dbReference type="GO" id="GO:0000155">
    <property type="term" value="F:phosphorelay sensor kinase activity"/>
    <property type="evidence" value="ECO:0007669"/>
    <property type="project" value="InterPro"/>
</dbReference>
<evidence type="ECO:0000256" key="4">
    <source>
        <dbReference type="ARBA" id="ARBA00022777"/>
    </source>
</evidence>
<dbReference type="PROSITE" id="PS50109">
    <property type="entry name" value="HIS_KIN"/>
    <property type="match status" value="1"/>
</dbReference>